<sequence>MWRRCGFLLGRSLDDTNAGYALRAVRRVERRRVAKAQARRATEGTNPYNKAQYINAFVEAESARMTHERLMHEGAAEEQSLLAVVNAARPAVAMAPDKHVLPGTTGPGAVAFGAWREADPALERACLSADRNLHCIVRGATTPPAFSPEALQRGMPARLESVQRLLRLLHASGRRRWPRARLSAFAACMESSLDAACGEDFSTRQRVMAVLLHSAAARNWELALQLYQSLLLPCLQQQRRRLGRGEEAVTGTDATTAAASTLVAVLCESIRAHHHAGSPARGSGPSFNTLAGLLHPSSPPLLPVAAAPLFSILQPSDGATWQKAVALAQRFQPRGATRMYLPAIAWGELLRAMHRMGASLAEVQGVVDIITDPSRTKNADKHMRDTHIWNAYISVSDWRHALEVYSSNLPYYGVKETAATSAALMESLLRDKQWEQALDVFRRLQRKEGQLIIGTSGVFTAVFRALEQQGDWQAVAALLMDFDHFLAHFGVPHDFWLASPLREALMSPQQISEGQLVARVRELPGCSYVSSELALAVESALVACNRRKPQQQQQRRRRKQHSRHPEPEAPAGAEDVCDDAITAERLHDLM</sequence>
<dbReference type="GO" id="GO:0016705">
    <property type="term" value="F:oxidoreductase activity, acting on paired donors, with incorporation or reduction of molecular oxygen"/>
    <property type="evidence" value="ECO:0007669"/>
    <property type="project" value="InterPro"/>
</dbReference>
<dbReference type="RefSeq" id="XP_029232281.1">
    <property type="nucleotide sequence ID" value="XM_029367673.1"/>
</dbReference>
<dbReference type="GeneID" id="40314344"/>
<dbReference type="GO" id="GO:0020037">
    <property type="term" value="F:heme binding"/>
    <property type="evidence" value="ECO:0007669"/>
    <property type="project" value="InterPro"/>
</dbReference>
<gene>
    <name evidence="2" type="ORF">Tco025E_00733</name>
</gene>
<dbReference type="InterPro" id="IPR036396">
    <property type="entry name" value="Cyt_P450_sf"/>
</dbReference>
<name>A0A3R7PY67_9TRYP</name>
<dbReference type="Proteomes" id="UP000284403">
    <property type="component" value="Unassembled WGS sequence"/>
</dbReference>
<keyword evidence="2" id="KW-0560">Oxidoreductase</keyword>
<feature type="region of interest" description="Disordered" evidence="1">
    <location>
        <begin position="546"/>
        <end position="576"/>
    </location>
</feature>
<dbReference type="GO" id="GO:0005506">
    <property type="term" value="F:iron ion binding"/>
    <property type="evidence" value="ECO:0007669"/>
    <property type="project" value="InterPro"/>
</dbReference>
<feature type="compositionally biased region" description="Basic residues" evidence="1">
    <location>
        <begin position="546"/>
        <end position="562"/>
    </location>
</feature>
<evidence type="ECO:0000313" key="2">
    <source>
        <dbReference type="EMBL" id="RNF27075.1"/>
    </source>
</evidence>
<evidence type="ECO:0000313" key="3">
    <source>
        <dbReference type="Proteomes" id="UP000284403"/>
    </source>
</evidence>
<dbReference type="InterPro" id="IPR011990">
    <property type="entry name" value="TPR-like_helical_dom_sf"/>
</dbReference>
<dbReference type="AlphaFoldDB" id="A0A3R7PY67"/>
<dbReference type="EMBL" id="MKKU01000017">
    <property type="protein sequence ID" value="RNF27075.1"/>
    <property type="molecule type" value="Genomic_DNA"/>
</dbReference>
<protein>
    <submittedName>
        <fullName evidence="2">Oxidoreductase</fullName>
        <ecNumber evidence="2">1.14.-.-</ecNumber>
    </submittedName>
</protein>
<organism evidence="2 3">
    <name type="scientific">Trypanosoma conorhini</name>
    <dbReference type="NCBI Taxonomy" id="83891"/>
    <lineage>
        <taxon>Eukaryota</taxon>
        <taxon>Discoba</taxon>
        <taxon>Euglenozoa</taxon>
        <taxon>Kinetoplastea</taxon>
        <taxon>Metakinetoplastina</taxon>
        <taxon>Trypanosomatida</taxon>
        <taxon>Trypanosomatidae</taxon>
        <taxon>Trypanosoma</taxon>
    </lineage>
</organism>
<dbReference type="OrthoDB" id="241764at2759"/>
<reference evidence="2 3" key="1">
    <citation type="journal article" date="2018" name="BMC Genomics">
        <title>Genomic comparison of Trypanosoma conorhini and Trypanosoma rangeli to Trypanosoma cruzi strains of high and low virulence.</title>
        <authorList>
            <person name="Bradwell K.R."/>
            <person name="Koparde V.N."/>
            <person name="Matveyev A.V."/>
            <person name="Serrano M.G."/>
            <person name="Alves J.M."/>
            <person name="Parikh H."/>
            <person name="Huang B."/>
            <person name="Lee V."/>
            <person name="Espinosa-Alvarez O."/>
            <person name="Ortiz P.A."/>
            <person name="Costa-Martins A.G."/>
            <person name="Teixeira M.M."/>
            <person name="Buck G.A."/>
        </authorList>
    </citation>
    <scope>NUCLEOTIDE SEQUENCE [LARGE SCALE GENOMIC DNA]</scope>
    <source>
        <strain evidence="2 3">025E</strain>
    </source>
</reference>
<accession>A0A3R7PY67</accession>
<dbReference type="GO" id="GO:0004497">
    <property type="term" value="F:monooxygenase activity"/>
    <property type="evidence" value="ECO:0007669"/>
    <property type="project" value="InterPro"/>
</dbReference>
<dbReference type="SUPFAM" id="SSF48264">
    <property type="entry name" value="Cytochrome P450"/>
    <property type="match status" value="1"/>
</dbReference>
<proteinExistence type="predicted"/>
<keyword evidence="3" id="KW-1185">Reference proteome</keyword>
<evidence type="ECO:0000256" key="1">
    <source>
        <dbReference type="SAM" id="MobiDB-lite"/>
    </source>
</evidence>
<dbReference type="EC" id="1.14.-.-" evidence="2"/>
<dbReference type="Gene3D" id="1.25.40.10">
    <property type="entry name" value="Tetratricopeptide repeat domain"/>
    <property type="match status" value="1"/>
</dbReference>
<comment type="caution">
    <text evidence="2">The sequence shown here is derived from an EMBL/GenBank/DDBJ whole genome shotgun (WGS) entry which is preliminary data.</text>
</comment>